<evidence type="ECO:0000256" key="1">
    <source>
        <dbReference type="SAM" id="MobiDB-lite"/>
    </source>
</evidence>
<name>A0ABT0PFK9_9GAMM</name>
<evidence type="ECO:0000313" key="3">
    <source>
        <dbReference type="Proteomes" id="UP001203338"/>
    </source>
</evidence>
<keyword evidence="3" id="KW-1185">Reference proteome</keyword>
<comment type="caution">
    <text evidence="2">The sequence shown here is derived from an EMBL/GenBank/DDBJ whole genome shotgun (WGS) entry which is preliminary data.</text>
</comment>
<proteinExistence type="predicted"/>
<dbReference type="Gene3D" id="3.40.50.300">
    <property type="entry name" value="P-loop containing nucleotide triphosphate hydrolases"/>
    <property type="match status" value="1"/>
</dbReference>
<dbReference type="RefSeq" id="WP_249698892.1">
    <property type="nucleotide sequence ID" value="NZ_JAMFLX010000008.1"/>
</dbReference>
<dbReference type="InterPro" id="IPR027417">
    <property type="entry name" value="P-loop_NTPase"/>
</dbReference>
<feature type="compositionally biased region" description="Polar residues" evidence="1">
    <location>
        <begin position="1"/>
        <end position="20"/>
    </location>
</feature>
<evidence type="ECO:0000313" key="2">
    <source>
        <dbReference type="EMBL" id="MCL6269801.1"/>
    </source>
</evidence>
<protein>
    <submittedName>
        <fullName evidence="2">CDP-glycerol--UDP-pyrophosphoryl-N-acetylglucosaminyl-N-acetylmannosamine glycerophosphotransferase</fullName>
    </submittedName>
</protein>
<organism evidence="2 3">
    <name type="scientific">Parendozoicomonas callyspongiae</name>
    <dbReference type="NCBI Taxonomy" id="2942213"/>
    <lineage>
        <taxon>Bacteria</taxon>
        <taxon>Pseudomonadati</taxon>
        <taxon>Pseudomonadota</taxon>
        <taxon>Gammaproteobacteria</taxon>
        <taxon>Oceanospirillales</taxon>
        <taxon>Endozoicomonadaceae</taxon>
        <taxon>Parendozoicomonas</taxon>
    </lineage>
</organism>
<reference evidence="2 3" key="1">
    <citation type="submission" date="2022-05" db="EMBL/GenBank/DDBJ databases">
        <authorList>
            <person name="Park J.-S."/>
        </authorList>
    </citation>
    <scope>NUCLEOTIDE SEQUENCE [LARGE SCALE GENOMIC DNA]</scope>
    <source>
        <strain evidence="2 3">2012CJ34-2</strain>
    </source>
</reference>
<dbReference type="EMBL" id="JAMFLX010000008">
    <property type="protein sequence ID" value="MCL6269801.1"/>
    <property type="molecule type" value="Genomic_DNA"/>
</dbReference>
<dbReference type="InterPro" id="IPR004596">
    <property type="entry name" value="Cell_div_suppressor_SulA"/>
</dbReference>
<accession>A0ABT0PFK9</accession>
<dbReference type="SUPFAM" id="SSF52540">
    <property type="entry name" value="P-loop containing nucleoside triphosphate hydrolases"/>
    <property type="match status" value="1"/>
</dbReference>
<feature type="region of interest" description="Disordered" evidence="1">
    <location>
        <begin position="1"/>
        <end position="22"/>
    </location>
</feature>
<dbReference type="PIRSF" id="PIRSF003093">
    <property type="entry name" value="SulA"/>
    <property type="match status" value="1"/>
</dbReference>
<dbReference type="Pfam" id="PF03846">
    <property type="entry name" value="SulA"/>
    <property type="match status" value="1"/>
</dbReference>
<dbReference type="Proteomes" id="UP001203338">
    <property type="component" value="Unassembled WGS sequence"/>
</dbReference>
<sequence length="151" mass="16290">MHSFSQNAFPFSQKSESSPDTGEDIMVEERISEVILPSLGFSMAALIAPMLTQLSRSQDLRWLTLICTTSQATDIAQWLKTTGVVINKLLLLSAEDSEGCLELGKKALAAGTSHTVVTWLNPFTTSALAQLENAAQSGNSAGIVIRQRKAH</sequence>
<gene>
    <name evidence="2" type="ORF">M3P05_07590</name>
</gene>